<reference evidence="2" key="1">
    <citation type="submission" date="2019-04" db="EMBL/GenBank/DDBJ databases">
        <title>Sequencing of skin fungus with MAO and IRED activity.</title>
        <authorList>
            <person name="Marsaioli A.J."/>
            <person name="Bonatto J.M.C."/>
            <person name="Reis Junior O."/>
        </authorList>
    </citation>
    <scope>NUCLEOTIDE SEQUENCE</scope>
    <source>
        <strain evidence="2">30M1</strain>
    </source>
</reference>
<dbReference type="EMBL" id="SWKU01000016">
    <property type="protein sequence ID" value="KAF2999703.1"/>
    <property type="molecule type" value="Genomic_DNA"/>
</dbReference>
<organism evidence="2 3">
    <name type="scientific">Curvularia kusanoi</name>
    <name type="common">Cochliobolus kusanoi</name>
    <dbReference type="NCBI Taxonomy" id="90978"/>
    <lineage>
        <taxon>Eukaryota</taxon>
        <taxon>Fungi</taxon>
        <taxon>Dikarya</taxon>
        <taxon>Ascomycota</taxon>
        <taxon>Pezizomycotina</taxon>
        <taxon>Dothideomycetes</taxon>
        <taxon>Pleosporomycetidae</taxon>
        <taxon>Pleosporales</taxon>
        <taxon>Pleosporineae</taxon>
        <taxon>Pleosporaceae</taxon>
        <taxon>Curvularia</taxon>
    </lineage>
</organism>
<accession>A0A9P4TBR7</accession>
<protein>
    <submittedName>
        <fullName evidence="2">Uncharacterized protein</fullName>
    </submittedName>
</protein>
<evidence type="ECO:0000256" key="1">
    <source>
        <dbReference type="SAM" id="MobiDB-lite"/>
    </source>
</evidence>
<sequence length="105" mass="10940">MAGPTVRPIGDEDHNSHGEGTLRGENGFLSDISSVESTAQSRVQIMISTGPTTYLGVVSVETEPPAGNGRAAGTSGTVPNFAALQESFEAVNTDRPVETIRIVNI</sequence>
<comment type="caution">
    <text evidence="2">The sequence shown here is derived from an EMBL/GenBank/DDBJ whole genome shotgun (WGS) entry which is preliminary data.</text>
</comment>
<proteinExistence type="predicted"/>
<keyword evidence="3" id="KW-1185">Reference proteome</keyword>
<name>A0A9P4TBR7_CURKU</name>
<feature type="compositionally biased region" description="Basic and acidic residues" evidence="1">
    <location>
        <begin position="9"/>
        <end position="22"/>
    </location>
</feature>
<evidence type="ECO:0000313" key="2">
    <source>
        <dbReference type="EMBL" id="KAF2999703.1"/>
    </source>
</evidence>
<gene>
    <name evidence="2" type="ORF">E8E13_002990</name>
</gene>
<dbReference type="Proteomes" id="UP000801428">
    <property type="component" value="Unassembled WGS sequence"/>
</dbReference>
<dbReference type="AlphaFoldDB" id="A0A9P4TBR7"/>
<evidence type="ECO:0000313" key="3">
    <source>
        <dbReference type="Proteomes" id="UP000801428"/>
    </source>
</evidence>
<feature type="region of interest" description="Disordered" evidence="1">
    <location>
        <begin position="1"/>
        <end position="27"/>
    </location>
</feature>